<dbReference type="AlphaFoldDB" id="A0A174G5H4"/>
<dbReference type="EMBL" id="CYYR01000051">
    <property type="protein sequence ID" value="CUO56130.1"/>
    <property type="molecule type" value="Genomic_DNA"/>
</dbReference>
<name>A0A174G5H4_9FIRM</name>
<gene>
    <name evidence="2" type="ORF">ERS852392_03517</name>
</gene>
<keyword evidence="1" id="KW-1133">Transmembrane helix</keyword>
<dbReference type="RefSeq" id="WP_055303524.1">
    <property type="nucleotide sequence ID" value="NZ_CYYR01000051.1"/>
</dbReference>
<accession>A0A174G5H4</accession>
<feature type="transmembrane region" description="Helical" evidence="1">
    <location>
        <begin position="20"/>
        <end position="40"/>
    </location>
</feature>
<keyword evidence="1" id="KW-0472">Membrane</keyword>
<dbReference type="Proteomes" id="UP000095395">
    <property type="component" value="Unassembled WGS sequence"/>
</dbReference>
<evidence type="ECO:0000313" key="2">
    <source>
        <dbReference type="EMBL" id="CUO56130.1"/>
    </source>
</evidence>
<keyword evidence="1" id="KW-0812">Transmembrane</keyword>
<reference evidence="2 3" key="1">
    <citation type="submission" date="2015-09" db="EMBL/GenBank/DDBJ databases">
        <authorList>
            <consortium name="Pathogen Informatics"/>
        </authorList>
    </citation>
    <scope>NUCLEOTIDE SEQUENCE [LARGE SCALE GENOMIC DNA]</scope>
    <source>
        <strain evidence="2 3">2789STDY5608835</strain>
    </source>
</reference>
<sequence>MTIVISGIAGFPGGSVVPGIGNVVGLAAGIIIGIGTAYLVDNDLTGDGKSLRDNIKDFVFGLIDGEYNDEKE</sequence>
<proteinExistence type="predicted"/>
<protein>
    <submittedName>
        <fullName evidence="2">Uncharacterized protein</fullName>
    </submittedName>
</protein>
<organism evidence="2 3">
    <name type="scientific">Roseburia inulinivorans</name>
    <dbReference type="NCBI Taxonomy" id="360807"/>
    <lineage>
        <taxon>Bacteria</taxon>
        <taxon>Bacillati</taxon>
        <taxon>Bacillota</taxon>
        <taxon>Clostridia</taxon>
        <taxon>Lachnospirales</taxon>
        <taxon>Lachnospiraceae</taxon>
        <taxon>Roseburia</taxon>
    </lineage>
</organism>
<evidence type="ECO:0000256" key="1">
    <source>
        <dbReference type="SAM" id="Phobius"/>
    </source>
</evidence>
<evidence type="ECO:0000313" key="3">
    <source>
        <dbReference type="Proteomes" id="UP000095395"/>
    </source>
</evidence>